<comment type="caution">
    <text evidence="6">The sequence shown here is derived from an EMBL/GenBank/DDBJ whole genome shotgun (WGS) entry which is preliminary data.</text>
</comment>
<feature type="domain" description="Caspase family p20" evidence="5">
    <location>
        <begin position="1"/>
        <end position="119"/>
    </location>
</feature>
<reference evidence="6 7" key="1">
    <citation type="journal article" date="2023" name="Sci. Data">
        <title>Genome assembly of the Korean intertidal mud-creeper Batillaria attramentaria.</title>
        <authorList>
            <person name="Patra A.K."/>
            <person name="Ho P.T."/>
            <person name="Jun S."/>
            <person name="Lee S.J."/>
            <person name="Kim Y."/>
            <person name="Won Y.J."/>
        </authorList>
    </citation>
    <scope>NUCLEOTIDE SEQUENCE [LARGE SCALE GENOMIC DNA]</scope>
    <source>
        <strain evidence="6">Wonlab-2016</strain>
    </source>
</reference>
<sequence length="465" mass="52290">MVFNNVNFRRGSARHGSDKDYDSIYNTFSRFGFSVIQHRDTTKAGIIDILTETAKHYKSSYRCFVCVFLSHGKSGDIMVDVEGNDVSIRELVRLLDGNNCQRLRGKPKLFFVQMCRGNVHMPGVETDGSDDEDHDMLSNPPVPVNQDFLVAYCTTPGYYSYRNPSTGSRFIQTLTQVLQERGHTDDILQVMTRVTNLVGQQGKFKRSRPRKGSEKDFQNIKKTFNRFGFMVVEHKNLKKAQMVQILQKTANEFQDSWHCFVCFFLSHGKDGDTMYDCENDDVSIREMVKIFEGSNCPGLVGKPKLFFVQMCRGNTHQPGVETDGDDDEGPPTGLMSDPPVPQNQDVLIAFSTSPGYMAYRDTTDGSWFIHTLTQMCRGGPADFGEKSASSTAPSLGKKKKKVLPVDQDILMAFSTGYGAGSYYDYDKGSWFIQTLTEVLQKRGHLDDILQVLQRTTALVSKRAGG</sequence>
<dbReference type="EMBL" id="JACVVK020000013">
    <property type="protein sequence ID" value="KAK7504901.1"/>
    <property type="molecule type" value="Genomic_DNA"/>
</dbReference>
<dbReference type="Pfam" id="PF00656">
    <property type="entry name" value="Peptidase_C14"/>
    <property type="match status" value="2"/>
</dbReference>
<dbReference type="Proteomes" id="UP001519460">
    <property type="component" value="Unassembled WGS sequence"/>
</dbReference>
<organism evidence="6 7">
    <name type="scientific">Batillaria attramentaria</name>
    <dbReference type="NCBI Taxonomy" id="370345"/>
    <lineage>
        <taxon>Eukaryota</taxon>
        <taxon>Metazoa</taxon>
        <taxon>Spiralia</taxon>
        <taxon>Lophotrochozoa</taxon>
        <taxon>Mollusca</taxon>
        <taxon>Gastropoda</taxon>
        <taxon>Caenogastropoda</taxon>
        <taxon>Sorbeoconcha</taxon>
        <taxon>Cerithioidea</taxon>
        <taxon>Batillariidae</taxon>
        <taxon>Batillaria</taxon>
    </lineage>
</organism>
<evidence type="ECO:0000256" key="2">
    <source>
        <dbReference type="RuleBase" id="RU003971"/>
    </source>
</evidence>
<dbReference type="Gene3D" id="3.40.50.1460">
    <property type="match status" value="3"/>
</dbReference>
<comment type="similarity">
    <text evidence="1 2">Belongs to the peptidase C14A family.</text>
</comment>
<proteinExistence type="inferred from homology"/>
<evidence type="ECO:0000313" key="6">
    <source>
        <dbReference type="EMBL" id="KAK7504901.1"/>
    </source>
</evidence>
<dbReference type="AlphaFoldDB" id="A0ABD0M0P3"/>
<feature type="region of interest" description="Disordered" evidence="3">
    <location>
        <begin position="317"/>
        <end position="340"/>
    </location>
</feature>
<evidence type="ECO:0000256" key="3">
    <source>
        <dbReference type="SAM" id="MobiDB-lite"/>
    </source>
</evidence>
<dbReference type="PROSITE" id="PS50208">
    <property type="entry name" value="CASPASE_P20"/>
    <property type="match status" value="2"/>
</dbReference>
<dbReference type="InterPro" id="IPR001309">
    <property type="entry name" value="Pept_C14_p20"/>
</dbReference>
<dbReference type="InterPro" id="IPR011600">
    <property type="entry name" value="Pept_C14_caspase"/>
</dbReference>
<evidence type="ECO:0000256" key="1">
    <source>
        <dbReference type="ARBA" id="ARBA00010134"/>
    </source>
</evidence>
<dbReference type="SUPFAM" id="SSF52129">
    <property type="entry name" value="Caspase-like"/>
    <property type="match status" value="3"/>
</dbReference>
<keyword evidence="7" id="KW-1185">Reference proteome</keyword>
<dbReference type="InterPro" id="IPR052039">
    <property type="entry name" value="Caspase-related_regulators"/>
</dbReference>
<feature type="domain" description="Caspase family p20" evidence="5">
    <location>
        <begin position="197"/>
        <end position="315"/>
    </location>
</feature>
<dbReference type="InterPro" id="IPR015917">
    <property type="entry name" value="Pept_C14A"/>
</dbReference>
<dbReference type="PANTHER" id="PTHR22576:SF41">
    <property type="entry name" value="CASPASE 14, APOPTOSIS-RELATED CYSTEINE PEPTIDASE"/>
    <property type="match status" value="1"/>
</dbReference>
<protein>
    <submittedName>
        <fullName evidence="6">Uncharacterized protein</fullName>
    </submittedName>
</protein>
<dbReference type="InterPro" id="IPR002138">
    <property type="entry name" value="Pept_C14_p10"/>
</dbReference>
<evidence type="ECO:0000313" key="7">
    <source>
        <dbReference type="Proteomes" id="UP001519460"/>
    </source>
</evidence>
<dbReference type="PRINTS" id="PR00376">
    <property type="entry name" value="IL1BCENZYME"/>
</dbReference>
<dbReference type="SMART" id="SM00115">
    <property type="entry name" value="CASc"/>
    <property type="match status" value="2"/>
</dbReference>
<evidence type="ECO:0000259" key="4">
    <source>
        <dbReference type="PROSITE" id="PS50207"/>
    </source>
</evidence>
<dbReference type="PROSITE" id="PS50207">
    <property type="entry name" value="CASPASE_P10"/>
    <property type="match status" value="3"/>
</dbReference>
<dbReference type="PANTHER" id="PTHR22576">
    <property type="entry name" value="MUCOSA ASSOCIATED LYMPHOID TISSUE LYMPHOMA TRANSLOCATION PROTEIN 1/PARACASPASE"/>
    <property type="match status" value="1"/>
</dbReference>
<feature type="domain" description="Caspase family p10" evidence="4">
    <location>
        <begin position="399"/>
        <end position="465"/>
    </location>
</feature>
<evidence type="ECO:0000259" key="5">
    <source>
        <dbReference type="PROSITE" id="PS50208"/>
    </source>
</evidence>
<accession>A0ABD0M0P3</accession>
<feature type="domain" description="Caspase family p10" evidence="4">
    <location>
        <begin position="138"/>
        <end position="202"/>
    </location>
</feature>
<dbReference type="InterPro" id="IPR029030">
    <property type="entry name" value="Caspase-like_dom_sf"/>
</dbReference>
<feature type="domain" description="Caspase family p10" evidence="4">
    <location>
        <begin position="336"/>
        <end position="375"/>
    </location>
</feature>
<name>A0ABD0M0P3_9CAEN</name>
<gene>
    <name evidence="6" type="ORF">BaRGS_00003929</name>
</gene>
<dbReference type="CDD" id="cd00032">
    <property type="entry name" value="CASc"/>
    <property type="match status" value="1"/>
</dbReference>